<keyword evidence="7" id="KW-1185">Reference proteome</keyword>
<keyword evidence="1" id="KW-0132">Cell division</keyword>
<dbReference type="PANTHER" id="PTHR12827:SF3">
    <property type="entry name" value="ANAPHASE-PROMOTING COMPLEX SUBUNIT 1"/>
    <property type="match status" value="1"/>
</dbReference>
<dbReference type="GO" id="GO:0060090">
    <property type="term" value="F:molecular adaptor activity"/>
    <property type="evidence" value="ECO:0007669"/>
    <property type="project" value="TreeGrafter"/>
</dbReference>
<keyword evidence="2" id="KW-0498">Mitosis</keyword>
<dbReference type="InParanoid" id="A0A165EFF7"/>
<evidence type="ECO:0000259" key="5">
    <source>
        <dbReference type="Pfam" id="PF12859"/>
    </source>
</evidence>
<gene>
    <name evidence="6" type="ORF">CALCODRAFT_376014</name>
</gene>
<evidence type="ECO:0000256" key="1">
    <source>
        <dbReference type="ARBA" id="ARBA00022618"/>
    </source>
</evidence>
<organism evidence="6 7">
    <name type="scientific">Calocera cornea HHB12733</name>
    <dbReference type="NCBI Taxonomy" id="1353952"/>
    <lineage>
        <taxon>Eukaryota</taxon>
        <taxon>Fungi</taxon>
        <taxon>Dikarya</taxon>
        <taxon>Basidiomycota</taxon>
        <taxon>Agaricomycotina</taxon>
        <taxon>Dacrymycetes</taxon>
        <taxon>Dacrymycetales</taxon>
        <taxon>Dacrymycetaceae</taxon>
        <taxon>Calocera</taxon>
    </lineage>
</organism>
<dbReference type="Pfam" id="PF12859">
    <property type="entry name" value="ANAPC1"/>
    <property type="match status" value="1"/>
</dbReference>
<protein>
    <recommendedName>
        <fullName evidence="5">Anaphase-promoting complex subunit 1 N-terminal domain-containing protein</fullName>
    </recommendedName>
</protein>
<reference evidence="6 7" key="1">
    <citation type="journal article" date="2016" name="Mol. Biol. Evol.">
        <title>Comparative Genomics of Early-Diverging Mushroom-Forming Fungi Provides Insights into the Origins of Lignocellulose Decay Capabilities.</title>
        <authorList>
            <person name="Nagy L.G."/>
            <person name="Riley R."/>
            <person name="Tritt A."/>
            <person name="Adam C."/>
            <person name="Daum C."/>
            <person name="Floudas D."/>
            <person name="Sun H."/>
            <person name="Yadav J.S."/>
            <person name="Pangilinan J."/>
            <person name="Larsson K.H."/>
            <person name="Matsuura K."/>
            <person name="Barry K."/>
            <person name="Labutti K."/>
            <person name="Kuo R."/>
            <person name="Ohm R.A."/>
            <person name="Bhattacharya S.S."/>
            <person name="Shirouzu T."/>
            <person name="Yoshinaga Y."/>
            <person name="Martin F.M."/>
            <person name="Grigoriev I.V."/>
            <person name="Hibbett D.S."/>
        </authorList>
    </citation>
    <scope>NUCLEOTIDE SEQUENCE [LARGE SCALE GENOMIC DNA]</scope>
    <source>
        <strain evidence="6 7">HHB12733</strain>
    </source>
</reference>
<feature type="region of interest" description="Disordered" evidence="4">
    <location>
        <begin position="335"/>
        <end position="378"/>
    </location>
</feature>
<dbReference type="OrthoDB" id="26401at2759"/>
<feature type="region of interest" description="Disordered" evidence="4">
    <location>
        <begin position="113"/>
        <end position="132"/>
    </location>
</feature>
<dbReference type="GO" id="GO:0031145">
    <property type="term" value="P:anaphase-promoting complex-dependent catabolic process"/>
    <property type="evidence" value="ECO:0007669"/>
    <property type="project" value="TreeGrafter"/>
</dbReference>
<feature type="domain" description="Anaphase-promoting complex subunit 1 N-terminal" evidence="5">
    <location>
        <begin position="65"/>
        <end position="218"/>
    </location>
</feature>
<accession>A0A165EFF7</accession>
<dbReference type="GO" id="GO:0007091">
    <property type="term" value="P:metaphase/anaphase transition of mitotic cell cycle"/>
    <property type="evidence" value="ECO:0007669"/>
    <property type="project" value="TreeGrafter"/>
</dbReference>
<dbReference type="STRING" id="1353952.A0A165EFF7"/>
<dbReference type="InterPro" id="IPR049255">
    <property type="entry name" value="Apc1_N"/>
</dbReference>
<evidence type="ECO:0000313" key="6">
    <source>
        <dbReference type="EMBL" id="KZT54756.1"/>
    </source>
</evidence>
<dbReference type="InterPro" id="IPR024990">
    <property type="entry name" value="Apc1"/>
</dbReference>
<dbReference type="Proteomes" id="UP000076842">
    <property type="component" value="Unassembled WGS sequence"/>
</dbReference>
<evidence type="ECO:0000256" key="2">
    <source>
        <dbReference type="ARBA" id="ARBA00022776"/>
    </source>
</evidence>
<dbReference type="GO" id="GO:0005680">
    <property type="term" value="C:anaphase-promoting complex"/>
    <property type="evidence" value="ECO:0007669"/>
    <property type="project" value="InterPro"/>
</dbReference>
<proteinExistence type="predicted"/>
<evidence type="ECO:0000313" key="7">
    <source>
        <dbReference type="Proteomes" id="UP000076842"/>
    </source>
</evidence>
<keyword evidence="3" id="KW-0131">Cell cycle</keyword>
<name>A0A165EFF7_9BASI</name>
<dbReference type="GO" id="GO:0070979">
    <property type="term" value="P:protein K11-linked ubiquitination"/>
    <property type="evidence" value="ECO:0007669"/>
    <property type="project" value="TreeGrafter"/>
</dbReference>
<dbReference type="AlphaFoldDB" id="A0A165EFF7"/>
<dbReference type="EMBL" id="KV424008">
    <property type="protein sequence ID" value="KZT54756.1"/>
    <property type="molecule type" value="Genomic_DNA"/>
</dbReference>
<evidence type="ECO:0000256" key="4">
    <source>
        <dbReference type="SAM" id="MobiDB-lite"/>
    </source>
</evidence>
<feature type="region of interest" description="Disordered" evidence="4">
    <location>
        <begin position="45"/>
        <end position="64"/>
    </location>
</feature>
<feature type="compositionally biased region" description="Basic and acidic residues" evidence="4">
    <location>
        <begin position="338"/>
        <end position="350"/>
    </location>
</feature>
<dbReference type="PANTHER" id="PTHR12827">
    <property type="entry name" value="MEIOTIC CHECKPOINT REGULATOR TSG24 FAMILY MEMBER"/>
    <property type="match status" value="1"/>
</dbReference>
<dbReference type="GO" id="GO:0051301">
    <property type="term" value="P:cell division"/>
    <property type="evidence" value="ECO:0007669"/>
    <property type="project" value="UniProtKB-KW"/>
</dbReference>
<evidence type="ECO:0000256" key="3">
    <source>
        <dbReference type="ARBA" id="ARBA00023306"/>
    </source>
</evidence>
<sequence>MREYQALSSPAEAYYKRLHTPSTSATPSASESALLTQIRSIISASSPSSVPRTTSSKSPLSPTSRESLTWFDRTVLHYDGVTLLRQWSFAHERDDGVVRHVCWAWFPVPAPVSTEQESVPAPGSSGKGRQKETEQTFGAFHHALLNAHQREHSGATSIAGQQAWKNLAFQRGICIFLRDICRIFFPSGDEYTVNLPFLVNSAWSLYPSGLVVQREVDSSEFLDPDRLPTLYSLSHPFDELRPIPVAPTVMGHIFYGRYLYSEDCWRVSAAPPPALRGNYEDTAALNPDDVIVWMADRTAVPDPIAISFNAPKRHLLLWMMLSIPNGDVRFGENAAATEPHEQHRRQTLDRRKSKKGLGGPLGAGDRDRRASAIRPSTAAENRNAMRVFSTSKAPVDAQTVQAAAAATVSSQNADRRYSQLRQAQYPFAALPRENLPSAAQTVPLGDEKMQSEYLLKQILVVDDVHLVE</sequence>